<organism evidence="3 4">
    <name type="scientific">Cellulophaga geojensis KL-A</name>
    <dbReference type="NCBI Taxonomy" id="1328323"/>
    <lineage>
        <taxon>Bacteria</taxon>
        <taxon>Pseudomonadati</taxon>
        <taxon>Bacteroidota</taxon>
        <taxon>Flavobacteriia</taxon>
        <taxon>Flavobacteriales</taxon>
        <taxon>Flavobacteriaceae</taxon>
        <taxon>Cellulophaga</taxon>
    </lineage>
</organism>
<keyword evidence="1" id="KW-0472">Membrane</keyword>
<name>A0ABP3B7J8_9FLAO</name>
<reference evidence="3 4" key="1">
    <citation type="journal article" date="2014" name="Genome Announc.">
        <title>Draft Genome Sequence of the Carrageenan-Degrading Bacterium Cellulophaga sp. Strain KL-A, Isolated from Decaying Marine Algae.</title>
        <authorList>
            <person name="Shan D."/>
            <person name="Ying J."/>
            <person name="Li X."/>
            <person name="Gao Z."/>
            <person name="Wei G."/>
            <person name="Shao Z."/>
        </authorList>
    </citation>
    <scope>NUCLEOTIDE SEQUENCE [LARGE SCALE GENOMIC DNA]</scope>
    <source>
        <strain evidence="3 4">KL-A</strain>
    </source>
</reference>
<dbReference type="Pfam" id="PF12158">
    <property type="entry name" value="DUF3592"/>
    <property type="match status" value="1"/>
</dbReference>
<keyword evidence="4" id="KW-1185">Reference proteome</keyword>
<feature type="transmembrane region" description="Helical" evidence="1">
    <location>
        <begin position="7"/>
        <end position="26"/>
    </location>
</feature>
<comment type="caution">
    <text evidence="3">The sequence shown here is derived from an EMBL/GenBank/DDBJ whole genome shotgun (WGS) entry which is preliminary data.</text>
</comment>
<feature type="transmembrane region" description="Helical" evidence="1">
    <location>
        <begin position="114"/>
        <end position="140"/>
    </location>
</feature>
<evidence type="ECO:0000256" key="1">
    <source>
        <dbReference type="SAM" id="Phobius"/>
    </source>
</evidence>
<evidence type="ECO:0000313" key="3">
    <source>
        <dbReference type="EMBL" id="EWH13095.1"/>
    </source>
</evidence>
<sequence length="236" mass="26226">MKAINIVKYVFTIIGIGMLVGAFFAFQSTNSFLQNATETQGVVIQMLESRSSSSSDNSITYKPVVEFTDKNGEQFQFTSTVSSNPPSYSVNEKVDVIYNPDAPNKAKIKGFFSLWGLSTILGGMGLVFALIGFGIIISGIKKKKMHNHLKLHGTKVETDFQNVTLNTSIAVNGKNPFVVVSQWLNPKTSELHIFTSDNIWFDPTDFIKTEKINVLIDRDNPKKYVVDLSFLPKVAE</sequence>
<dbReference type="RefSeq" id="WP_034645858.1">
    <property type="nucleotide sequence ID" value="NZ_ARZX01000014.1"/>
</dbReference>
<evidence type="ECO:0000259" key="2">
    <source>
        <dbReference type="Pfam" id="PF12158"/>
    </source>
</evidence>
<proteinExistence type="predicted"/>
<accession>A0ABP3B7J8</accession>
<dbReference type="InterPro" id="IPR021994">
    <property type="entry name" value="DUF3592"/>
</dbReference>
<gene>
    <name evidence="3" type="ORF">KLA_11140</name>
</gene>
<dbReference type="Proteomes" id="UP000019275">
    <property type="component" value="Unassembled WGS sequence"/>
</dbReference>
<feature type="domain" description="DUF3592" evidence="2">
    <location>
        <begin position="39"/>
        <end position="112"/>
    </location>
</feature>
<keyword evidence="1" id="KW-0812">Transmembrane</keyword>
<evidence type="ECO:0000313" key="4">
    <source>
        <dbReference type="Proteomes" id="UP000019275"/>
    </source>
</evidence>
<dbReference type="EMBL" id="ARZX01000014">
    <property type="protein sequence ID" value="EWH13095.1"/>
    <property type="molecule type" value="Genomic_DNA"/>
</dbReference>
<keyword evidence="1" id="KW-1133">Transmembrane helix</keyword>
<protein>
    <recommendedName>
        <fullName evidence="2">DUF3592 domain-containing protein</fullName>
    </recommendedName>
</protein>